<evidence type="ECO:0000313" key="3">
    <source>
        <dbReference type="EMBL" id="KKS43940.1"/>
    </source>
</evidence>
<feature type="signal peptide" evidence="2">
    <location>
        <begin position="1"/>
        <end position="26"/>
    </location>
</feature>
<keyword evidence="3" id="KW-0689">Ribosomal protein</keyword>
<accession>A0A0G0Z5E9</accession>
<keyword evidence="2" id="KW-0732">Signal</keyword>
<organism evidence="3 4">
    <name type="scientific">candidate division CPR1 bacterium GW2011_GWA2_42_17</name>
    <dbReference type="NCBI Taxonomy" id="1618341"/>
    <lineage>
        <taxon>Bacteria</taxon>
        <taxon>candidate division CPR1</taxon>
    </lineage>
</organism>
<keyword evidence="3" id="KW-0687">Ribonucleoprotein</keyword>
<dbReference type="GO" id="GO:0005840">
    <property type="term" value="C:ribosome"/>
    <property type="evidence" value="ECO:0007669"/>
    <property type="project" value="UniProtKB-KW"/>
</dbReference>
<gene>
    <name evidence="3" type="ORF">UV05_C0016G0003</name>
</gene>
<feature type="chain" id="PRO_5002535681" evidence="2">
    <location>
        <begin position="27"/>
        <end position="154"/>
    </location>
</feature>
<evidence type="ECO:0000313" key="4">
    <source>
        <dbReference type="Proteomes" id="UP000034875"/>
    </source>
</evidence>
<dbReference type="AlphaFoldDB" id="A0A0G0Z5E9"/>
<dbReference type="EMBL" id="LCCZ01000016">
    <property type="protein sequence ID" value="KKS43940.1"/>
    <property type="molecule type" value="Genomic_DNA"/>
</dbReference>
<reference evidence="3 4" key="1">
    <citation type="journal article" date="2015" name="Nature">
        <title>rRNA introns, odd ribosomes, and small enigmatic genomes across a large radiation of phyla.</title>
        <authorList>
            <person name="Brown C.T."/>
            <person name="Hug L.A."/>
            <person name="Thomas B.C."/>
            <person name="Sharon I."/>
            <person name="Castelle C.J."/>
            <person name="Singh A."/>
            <person name="Wilkins M.J."/>
            <person name="Williams K.H."/>
            <person name="Banfield J.F."/>
        </authorList>
    </citation>
    <scope>NUCLEOTIDE SEQUENCE [LARGE SCALE GENOMIC DNA]</scope>
</reference>
<sequence>MLNKVKKGIMVLGIAVLTGMSMSAHAEDEATAGKFSYGEVKTVAAGEIVISEYNYDDDQMVEAAYTINAETKINNFASVEEIKAGDEVEIEYAEVEGKKAALAISKAEEYEEGEEGAAAPASEGEAQEAVVESAPAVEAPAEVPAEAPVEAPVK</sequence>
<evidence type="ECO:0000256" key="1">
    <source>
        <dbReference type="SAM" id="MobiDB-lite"/>
    </source>
</evidence>
<dbReference type="Proteomes" id="UP000034875">
    <property type="component" value="Unassembled WGS sequence"/>
</dbReference>
<feature type="region of interest" description="Disordered" evidence="1">
    <location>
        <begin position="111"/>
        <end position="154"/>
    </location>
</feature>
<evidence type="ECO:0000256" key="2">
    <source>
        <dbReference type="SAM" id="SignalP"/>
    </source>
</evidence>
<feature type="compositionally biased region" description="Low complexity" evidence="1">
    <location>
        <begin position="116"/>
        <end position="154"/>
    </location>
</feature>
<comment type="caution">
    <text evidence="3">The sequence shown here is derived from an EMBL/GenBank/DDBJ whole genome shotgun (WGS) entry which is preliminary data.</text>
</comment>
<protein>
    <submittedName>
        <fullName evidence="3">30S ribosomal protein S6</fullName>
    </submittedName>
</protein>
<name>A0A0G0Z5E9_9BACT</name>
<proteinExistence type="predicted"/>